<dbReference type="AlphaFoldDB" id="V5WEX7"/>
<dbReference type="KEGG" id="slr:L21SP2_0760"/>
<evidence type="ECO:0000313" key="2">
    <source>
        <dbReference type="Proteomes" id="UP000018680"/>
    </source>
</evidence>
<organism evidence="1 2">
    <name type="scientific">Salinispira pacifica</name>
    <dbReference type="NCBI Taxonomy" id="1307761"/>
    <lineage>
        <taxon>Bacteria</taxon>
        <taxon>Pseudomonadati</taxon>
        <taxon>Spirochaetota</taxon>
        <taxon>Spirochaetia</taxon>
        <taxon>Spirochaetales</taxon>
        <taxon>Spirochaetaceae</taxon>
        <taxon>Salinispira</taxon>
    </lineage>
</organism>
<accession>V5WEX7</accession>
<reference evidence="1 2" key="1">
    <citation type="journal article" date="2015" name="Stand. Genomic Sci.">
        <title>Complete genome sequence and description of Salinispira pacifica gen. nov., sp. nov., a novel spirochaete isolated form a hypersaline microbial mat.</title>
        <authorList>
            <person name="Ben Hania W."/>
            <person name="Joseph M."/>
            <person name="Schumann P."/>
            <person name="Bunk B."/>
            <person name="Fiebig A."/>
            <person name="Sproer C."/>
            <person name="Klenk H.P."/>
            <person name="Fardeau M.L."/>
            <person name="Spring S."/>
        </authorList>
    </citation>
    <scope>NUCLEOTIDE SEQUENCE [LARGE SCALE GENOMIC DNA]</scope>
    <source>
        <strain evidence="1 2">L21-RPul-D2</strain>
    </source>
</reference>
<proteinExistence type="predicted"/>
<dbReference type="HOGENOM" id="CLU_276188_0_0_12"/>
<sequence length="1123" mass="129091">MNTQQLKIGTSPLHTREIIPQGEILRKQNREWYRISDYDCMEPFFMSVTNPDNIWMFLSSTGGISAGRESRDNALFPYYTVDKITENFRNTGPVTRILVTTCTGTYFWEPLLWDAPELYNTSRNLYKAVYGDAVLFEEINHDLGITFSYSWEASPGFGIHRGASITADNGDIEQIRILDGIRNILPASVHEQLQTGMSNLLNAYKRNESDLQTGLGIYTLNATLTDQAEPSESLRATTVWSYGITDFTLLLSEAQTGNIMKNMPTRSETDIRGQRGAYICDFTLTGGNVSKSWGMVGELKQDHRSVHNLRKKLLEQKSSLETELEEDLRRSRNDLIRILELNDGLQEVGSKESQYHHSLNVLFNVMRGGYFLNGYTINGRDFADFVQEWNSHLHRAQSELLSSLPSQLSIRELQNICQKSGDPDLIRMSFEYLPLNFSRRHGDPSRPWNMFFIKTRDENNEPVTGYQGNWRDIFQNWEALCFSYPQFYLSVITKFLNATTIDGYNPYRISQKGIDWEVPEPENPWANIGYWSDHQIIYLTKLLENAAHFLPEGLSRLFHTRMFTFARVPYRIADFSRLEKDPYNSISFDYELDESIASRRKELGADAALIPDGENLPMKTGFLEKLFILLLAKAANYVPGGGIWMNTQRPEWNDANNALAGWGLSMVTLSYLLRFIEQIESLLNLVDDSHVEIHEEVYSWLEKGRKTFQALPDDAHSDPQKRYSVLKELGTAAGQYRKSVYDRGFSGKTVNLKRNAILEFLTDCKTSFIRTIDSTRMEDGSFESYMVLELRDRSAKVHPLYPMLEGQVAGLSLDIYPSEEIIRILDLLKKGPLYREDQKSYMLYPYRHVSRFLDKNSVTEEHMNRLSPELKTHPRLQELLIRDDNGSWHFHGDFRNAGDLEERASFLSESHRAELLRLFEEIFQHRMFTGRSGTFFAYEGLGSIYWHMVSKLLLAVQERLTDAVLRGDSPESVSRLKRQYIDIRRGLGFNKTPLEYGAVPLDPYSHSPWEQGAKQPGMTGQVKEEVLTRFAELGMVIRDGRIFFMPELILDDQWIPGEDRFSFQFCGIRFTVARAKENRIEIDRSGEESVVISGLEISEELSRNIFLRDGSVTAVTVTIKGGK</sequence>
<dbReference type="Proteomes" id="UP000018680">
    <property type="component" value="Chromosome"/>
</dbReference>
<dbReference type="STRING" id="1307761.L21SP2_0760"/>
<evidence type="ECO:0000313" key="1">
    <source>
        <dbReference type="EMBL" id="AHC14185.1"/>
    </source>
</evidence>
<dbReference type="RefSeq" id="WP_024267116.1">
    <property type="nucleotide sequence ID" value="NC_023035.1"/>
</dbReference>
<dbReference type="EMBL" id="CP006939">
    <property type="protein sequence ID" value="AHC14185.1"/>
    <property type="molecule type" value="Genomic_DNA"/>
</dbReference>
<protein>
    <recommendedName>
        <fullName evidence="3">Cellobiose phosphorylase</fullName>
    </recommendedName>
</protein>
<dbReference type="PATRIC" id="fig|1307761.3.peg.760"/>
<evidence type="ECO:0008006" key="3">
    <source>
        <dbReference type="Google" id="ProtNLM"/>
    </source>
</evidence>
<gene>
    <name evidence="1" type="ORF">L21SP2_0760</name>
</gene>
<dbReference type="OrthoDB" id="219241at2"/>
<dbReference type="eggNOG" id="ENOG502Z7VC">
    <property type="taxonomic scope" value="Bacteria"/>
</dbReference>
<name>V5WEX7_9SPIO</name>
<keyword evidence="2" id="KW-1185">Reference proteome</keyword>